<dbReference type="Proteomes" id="UP001338582">
    <property type="component" value="Chromosome 3"/>
</dbReference>
<sequence length="353" mass="42094">MNNDSDYYGQQSQYRGNDRQDLDRRYDLFRDRGRGGYRGSRGYNLQGPSRNSSYSGRGGSGRPRGNYQNSRESYGHGRELGSYHGENGSTRGYYKDHRDSVDGRDHRDREYRDQREQRGLRDHQDYDPRDREEPTSSHDYRGLRDQRDQRDQREYRDRRDSRDQREYRDQRDPRDQRDQRDQRDPRDHRDDQGRDPYQQRRSYSDARENHRPHNGALERPFNSREHSGSIEPRGERSDETPRRREQDRPDTKFDRGHPKIRNDSLRNGSLSPYTEATRPSNPWVSILGIKDLKAVAQMESNYREEAIINEKLAKLQAETIKLECTLSTFDLYAKRDAINVELCSEKLEEFSYI</sequence>
<evidence type="ECO:0000256" key="4">
    <source>
        <dbReference type="SAM" id="MobiDB-lite"/>
    </source>
</evidence>
<reference evidence="6 7" key="1">
    <citation type="submission" date="2023-10" db="EMBL/GenBank/DDBJ databases">
        <title>Draft Genome Sequence of Candida saopaulonensis from a very Premature Infant with Sepsis.</title>
        <authorList>
            <person name="Ning Y."/>
            <person name="Dai R."/>
            <person name="Xiao M."/>
            <person name="Xu Y."/>
            <person name="Yan Q."/>
            <person name="Zhang L."/>
        </authorList>
    </citation>
    <scope>NUCLEOTIDE SEQUENCE [LARGE SCALE GENOMIC DNA]</scope>
    <source>
        <strain evidence="6 7">19XY460</strain>
    </source>
</reference>
<dbReference type="CDD" id="cd22897">
    <property type="entry name" value="Lge1"/>
    <property type="match status" value="1"/>
</dbReference>
<feature type="compositionally biased region" description="Polar residues" evidence="4">
    <location>
        <begin position="265"/>
        <end position="278"/>
    </location>
</feature>
<evidence type="ECO:0000313" key="6">
    <source>
        <dbReference type="EMBL" id="WPK25298.1"/>
    </source>
</evidence>
<protein>
    <recommendedName>
        <fullName evidence="5">Transcription regulator LGE1 helical region domain-containing protein</fullName>
    </recommendedName>
</protein>
<keyword evidence="2" id="KW-0156">Chromatin regulator</keyword>
<dbReference type="InterPro" id="IPR021581">
    <property type="entry name" value="Tscrpt_reg_Lge1"/>
</dbReference>
<feature type="compositionally biased region" description="Basic and acidic residues" evidence="4">
    <location>
        <begin position="93"/>
        <end position="211"/>
    </location>
</feature>
<dbReference type="Pfam" id="PF11488">
    <property type="entry name" value="Lge1"/>
    <property type="match status" value="1"/>
</dbReference>
<feature type="region of interest" description="Disordered" evidence="4">
    <location>
        <begin position="1"/>
        <end position="278"/>
    </location>
</feature>
<evidence type="ECO:0000259" key="5">
    <source>
        <dbReference type="Pfam" id="PF11488"/>
    </source>
</evidence>
<feature type="compositionally biased region" description="Low complexity" evidence="4">
    <location>
        <begin position="40"/>
        <end position="55"/>
    </location>
</feature>
<feature type="domain" description="Transcription regulator LGE1 helical region" evidence="5">
    <location>
        <begin position="281"/>
        <end position="351"/>
    </location>
</feature>
<evidence type="ECO:0000256" key="2">
    <source>
        <dbReference type="ARBA" id="ARBA00022853"/>
    </source>
</evidence>
<proteinExistence type="predicted"/>
<keyword evidence="3" id="KW-0539">Nucleus</keyword>
<evidence type="ECO:0000313" key="7">
    <source>
        <dbReference type="Proteomes" id="UP001338582"/>
    </source>
</evidence>
<dbReference type="EMBL" id="CP138896">
    <property type="protein sequence ID" value="WPK25298.1"/>
    <property type="molecule type" value="Genomic_DNA"/>
</dbReference>
<dbReference type="KEGG" id="asau:88173673"/>
<feature type="compositionally biased region" description="Basic and acidic residues" evidence="4">
    <location>
        <begin position="16"/>
        <end position="34"/>
    </location>
</feature>
<dbReference type="AlphaFoldDB" id="A0AAX4H9R8"/>
<name>A0AAX4H9R8_9ASCO</name>
<comment type="subcellular location">
    <subcellularLocation>
        <location evidence="1">Nucleus</location>
    </subcellularLocation>
</comment>
<evidence type="ECO:0000256" key="1">
    <source>
        <dbReference type="ARBA" id="ARBA00004123"/>
    </source>
</evidence>
<feature type="compositionally biased region" description="Polar residues" evidence="4">
    <location>
        <begin position="1"/>
        <end position="15"/>
    </location>
</feature>
<evidence type="ECO:0000256" key="3">
    <source>
        <dbReference type="ARBA" id="ARBA00023242"/>
    </source>
</evidence>
<dbReference type="GO" id="GO:0005634">
    <property type="term" value="C:nucleus"/>
    <property type="evidence" value="ECO:0007669"/>
    <property type="project" value="UniProtKB-SubCell"/>
</dbReference>
<dbReference type="GeneID" id="88173673"/>
<dbReference type="GO" id="GO:0006325">
    <property type="term" value="P:chromatin organization"/>
    <property type="evidence" value="ECO:0007669"/>
    <property type="project" value="UniProtKB-KW"/>
</dbReference>
<gene>
    <name evidence="6" type="ORF">PUMCH_002609</name>
</gene>
<feature type="compositionally biased region" description="Basic and acidic residues" evidence="4">
    <location>
        <begin position="221"/>
        <end position="264"/>
    </location>
</feature>
<keyword evidence="7" id="KW-1185">Reference proteome</keyword>
<dbReference type="RefSeq" id="XP_062877680.1">
    <property type="nucleotide sequence ID" value="XM_063021610.1"/>
</dbReference>
<organism evidence="6 7">
    <name type="scientific">Australozyma saopauloensis</name>
    <dbReference type="NCBI Taxonomy" id="291208"/>
    <lineage>
        <taxon>Eukaryota</taxon>
        <taxon>Fungi</taxon>
        <taxon>Dikarya</taxon>
        <taxon>Ascomycota</taxon>
        <taxon>Saccharomycotina</taxon>
        <taxon>Pichiomycetes</taxon>
        <taxon>Metschnikowiaceae</taxon>
        <taxon>Australozyma</taxon>
    </lineage>
</organism>
<accession>A0AAX4H9R8</accession>